<name>A0A9W6K942_9PSED</name>
<evidence type="ECO:0000259" key="6">
    <source>
        <dbReference type="PROSITE" id="PS50887"/>
    </source>
</evidence>
<feature type="modified residue" description="4-aspartylphosphate" evidence="3">
    <location>
        <position position="66"/>
    </location>
</feature>
<reference evidence="7" key="2">
    <citation type="submission" date="2023-01" db="EMBL/GenBank/DDBJ databases">
        <authorList>
            <person name="Sun Q."/>
            <person name="Evtushenko L."/>
        </authorList>
    </citation>
    <scope>NUCLEOTIDE SEQUENCE</scope>
    <source>
        <strain evidence="7">VKM B-2935</strain>
    </source>
</reference>
<feature type="domain" description="Response regulatory" evidence="4">
    <location>
        <begin position="18"/>
        <end position="133"/>
    </location>
</feature>
<comment type="subcellular location">
    <subcellularLocation>
        <location evidence="2">Cell inner membrane</location>
    </subcellularLocation>
</comment>
<dbReference type="InterPro" id="IPR000160">
    <property type="entry name" value="GGDEF_dom"/>
</dbReference>
<dbReference type="Gene3D" id="3.30.70.270">
    <property type="match status" value="1"/>
</dbReference>
<dbReference type="EMBL" id="BSFN01000008">
    <property type="protein sequence ID" value="GLK89975.1"/>
    <property type="molecule type" value="Genomic_DNA"/>
</dbReference>
<dbReference type="RefSeq" id="WP_309298756.1">
    <property type="nucleotide sequence ID" value="NZ_BSFN01000008.1"/>
</dbReference>
<evidence type="ECO:0000313" key="7">
    <source>
        <dbReference type="EMBL" id="GLK89975.1"/>
    </source>
</evidence>
<dbReference type="PANTHER" id="PTHR44757:SF2">
    <property type="entry name" value="BIOFILM ARCHITECTURE MAINTENANCE PROTEIN MBAA"/>
    <property type="match status" value="1"/>
</dbReference>
<dbReference type="InterPro" id="IPR043128">
    <property type="entry name" value="Rev_trsase/Diguanyl_cyclase"/>
</dbReference>
<dbReference type="Pfam" id="PF00072">
    <property type="entry name" value="Response_reg"/>
    <property type="match status" value="1"/>
</dbReference>
<dbReference type="InterPro" id="IPR001789">
    <property type="entry name" value="Sig_transdc_resp-reg_receiver"/>
</dbReference>
<dbReference type="InterPro" id="IPR011006">
    <property type="entry name" value="CheY-like_superfamily"/>
</dbReference>
<organism evidence="7 8">
    <name type="scientific">Pseudomonas turukhanskensis</name>
    <dbReference type="NCBI Taxonomy" id="1806536"/>
    <lineage>
        <taxon>Bacteria</taxon>
        <taxon>Pseudomonadati</taxon>
        <taxon>Pseudomonadota</taxon>
        <taxon>Gammaproteobacteria</taxon>
        <taxon>Pseudomonadales</taxon>
        <taxon>Pseudomonadaceae</taxon>
        <taxon>Pseudomonas</taxon>
    </lineage>
</organism>
<dbReference type="Pfam" id="PF00563">
    <property type="entry name" value="EAL"/>
    <property type="match status" value="1"/>
</dbReference>
<accession>A0A9W6K942</accession>
<dbReference type="CDD" id="cd01948">
    <property type="entry name" value="EAL"/>
    <property type="match status" value="1"/>
</dbReference>
<dbReference type="SMART" id="SM00052">
    <property type="entry name" value="EAL"/>
    <property type="match status" value="1"/>
</dbReference>
<evidence type="ECO:0000256" key="2">
    <source>
        <dbReference type="ARBA" id="ARBA00004533"/>
    </source>
</evidence>
<gene>
    <name evidence="7" type="ORF">GCM10017655_30370</name>
</gene>
<dbReference type="CDD" id="cd01949">
    <property type="entry name" value="GGDEF"/>
    <property type="match status" value="1"/>
</dbReference>
<dbReference type="SUPFAM" id="SSF52172">
    <property type="entry name" value="CheY-like"/>
    <property type="match status" value="1"/>
</dbReference>
<sequence length="572" mass="63319">MSDLRQQLRTSGMGVRPTILIVEDQEIDALVLREMVRDLGDVYLASDGPSALALANQHKPDLVLLDIELDGMSGFTVCKAFKADPKLCDTAIIFVTAHVQVDNELRALETGGIGFIHKPLNAQVARAHIKVHLALHEAAKRLANHDALTGLPNRALLQDRTEQALQKARRNNTRVAMLLLDLDNFKLLNDSLGHSVGDALLKDVADRLEEVSRSLDTVSRQGGDEFVVLLPEIASFDAVGDFAERLLVAINSPFSIKGSRYDLSVSIGISLYPDDAHDAESLYRHADSAMYQAKVDGRNRYRFFSADIEQSTRGRHLLEQHMRSALDARVFEVFYQAKVIADENKIVGMEALLRWRGEDDELISPADFIPLAEETGLIIPLGKYVLQQACLDAKSLIDQGANIIVSVNISAVQFREESFLQMVQDSLQISGLKSCFLELEITEGVLAKNIQRTQQLLSSLRTMGVRIALDDFGTGYSSLTYLKSFPLDVLKIDQGFVRDMLVDKSDAVIVDAIVRISQAFELELVAEGVETLEQVSALQSLGCRIMQGYLYSKPIAYEEFVVLLHSGGFGFK</sequence>
<dbReference type="PANTHER" id="PTHR44757">
    <property type="entry name" value="DIGUANYLATE CYCLASE DGCP"/>
    <property type="match status" value="1"/>
</dbReference>
<proteinExistence type="predicted"/>
<dbReference type="Pfam" id="PF00990">
    <property type="entry name" value="GGDEF"/>
    <property type="match status" value="1"/>
</dbReference>
<comment type="cofactor">
    <cofactor evidence="1">
        <name>Mg(2+)</name>
        <dbReference type="ChEBI" id="CHEBI:18420"/>
    </cofactor>
</comment>
<evidence type="ECO:0000313" key="8">
    <source>
        <dbReference type="Proteomes" id="UP001143328"/>
    </source>
</evidence>
<evidence type="ECO:0000259" key="4">
    <source>
        <dbReference type="PROSITE" id="PS50110"/>
    </source>
</evidence>
<dbReference type="InterPro" id="IPR029787">
    <property type="entry name" value="Nucleotide_cyclase"/>
</dbReference>
<dbReference type="GO" id="GO:0005886">
    <property type="term" value="C:plasma membrane"/>
    <property type="evidence" value="ECO:0007669"/>
    <property type="project" value="UniProtKB-SubCell"/>
</dbReference>
<dbReference type="Proteomes" id="UP001143328">
    <property type="component" value="Unassembled WGS sequence"/>
</dbReference>
<dbReference type="FunFam" id="3.30.70.270:FF:000001">
    <property type="entry name" value="Diguanylate cyclase domain protein"/>
    <property type="match status" value="1"/>
</dbReference>
<dbReference type="GO" id="GO:0000160">
    <property type="term" value="P:phosphorelay signal transduction system"/>
    <property type="evidence" value="ECO:0007669"/>
    <property type="project" value="InterPro"/>
</dbReference>
<dbReference type="Gene3D" id="3.40.50.2300">
    <property type="match status" value="1"/>
</dbReference>
<dbReference type="NCBIfam" id="TIGR00254">
    <property type="entry name" value="GGDEF"/>
    <property type="match status" value="1"/>
</dbReference>
<dbReference type="GO" id="GO:0003824">
    <property type="term" value="F:catalytic activity"/>
    <property type="evidence" value="ECO:0007669"/>
    <property type="project" value="UniProtKB-ARBA"/>
</dbReference>
<dbReference type="SUPFAM" id="SSF55073">
    <property type="entry name" value="Nucleotide cyclase"/>
    <property type="match status" value="1"/>
</dbReference>
<evidence type="ECO:0008006" key="9">
    <source>
        <dbReference type="Google" id="ProtNLM"/>
    </source>
</evidence>
<reference evidence="7" key="1">
    <citation type="journal article" date="2014" name="Int. J. Syst. Evol. Microbiol.">
        <title>Complete genome sequence of Corynebacterium casei LMG S-19264T (=DSM 44701T), isolated from a smear-ripened cheese.</title>
        <authorList>
            <consortium name="US DOE Joint Genome Institute (JGI-PGF)"/>
            <person name="Walter F."/>
            <person name="Albersmeier A."/>
            <person name="Kalinowski J."/>
            <person name="Ruckert C."/>
        </authorList>
    </citation>
    <scope>NUCLEOTIDE SEQUENCE</scope>
    <source>
        <strain evidence="7">VKM B-2935</strain>
    </source>
</reference>
<dbReference type="InterPro" id="IPR001633">
    <property type="entry name" value="EAL_dom"/>
</dbReference>
<dbReference type="InterPro" id="IPR035919">
    <property type="entry name" value="EAL_sf"/>
</dbReference>
<dbReference type="SUPFAM" id="SSF141868">
    <property type="entry name" value="EAL domain-like"/>
    <property type="match status" value="1"/>
</dbReference>
<evidence type="ECO:0000259" key="5">
    <source>
        <dbReference type="PROSITE" id="PS50883"/>
    </source>
</evidence>
<dbReference type="AlphaFoldDB" id="A0A9W6K942"/>
<dbReference type="SMART" id="SM00448">
    <property type="entry name" value="REC"/>
    <property type="match status" value="1"/>
</dbReference>
<feature type="domain" description="GGDEF" evidence="6">
    <location>
        <begin position="173"/>
        <end position="306"/>
    </location>
</feature>
<comment type="caution">
    <text evidence="7">The sequence shown here is derived from an EMBL/GenBank/DDBJ whole genome shotgun (WGS) entry which is preliminary data.</text>
</comment>
<evidence type="ECO:0000256" key="3">
    <source>
        <dbReference type="PROSITE-ProRule" id="PRU00169"/>
    </source>
</evidence>
<dbReference type="PROSITE" id="PS50883">
    <property type="entry name" value="EAL"/>
    <property type="match status" value="1"/>
</dbReference>
<dbReference type="InterPro" id="IPR052155">
    <property type="entry name" value="Biofilm_reg_signaling"/>
</dbReference>
<dbReference type="PROSITE" id="PS50887">
    <property type="entry name" value="GGDEF"/>
    <property type="match status" value="1"/>
</dbReference>
<dbReference type="Gene3D" id="3.20.20.450">
    <property type="entry name" value="EAL domain"/>
    <property type="match status" value="1"/>
</dbReference>
<protein>
    <recommendedName>
        <fullName evidence="9">Diguanylate cyclase</fullName>
    </recommendedName>
</protein>
<dbReference type="PROSITE" id="PS50110">
    <property type="entry name" value="RESPONSE_REGULATORY"/>
    <property type="match status" value="1"/>
</dbReference>
<feature type="domain" description="EAL" evidence="5">
    <location>
        <begin position="315"/>
        <end position="568"/>
    </location>
</feature>
<keyword evidence="8" id="KW-1185">Reference proteome</keyword>
<evidence type="ECO:0000256" key="1">
    <source>
        <dbReference type="ARBA" id="ARBA00001946"/>
    </source>
</evidence>
<dbReference type="SMART" id="SM00267">
    <property type="entry name" value="GGDEF"/>
    <property type="match status" value="1"/>
</dbReference>
<keyword evidence="3" id="KW-0597">Phosphoprotein</keyword>